<dbReference type="GO" id="GO:0005634">
    <property type="term" value="C:nucleus"/>
    <property type="evidence" value="ECO:0007669"/>
    <property type="project" value="UniProtKB-SubCell"/>
</dbReference>
<dbReference type="InterPro" id="IPR000504">
    <property type="entry name" value="RRM_dom"/>
</dbReference>
<dbReference type="GO" id="GO:0003723">
    <property type="term" value="F:RNA binding"/>
    <property type="evidence" value="ECO:0007669"/>
    <property type="project" value="UniProtKB-UniRule"/>
</dbReference>
<dbReference type="EC" id="2.4.2.-" evidence="8"/>
<keyword evidence="13" id="KW-1185">Reference proteome</keyword>
<dbReference type="PANTHER" id="PTHR14453">
    <property type="entry name" value="PARP/ZINC FINGER CCCH TYPE DOMAIN CONTAINING PROTEIN"/>
    <property type="match status" value="1"/>
</dbReference>
<dbReference type="FunFam" id="3.90.228.10:FF:000008">
    <property type="entry name" value="Poly [ADP-ribose] polymerase"/>
    <property type="match status" value="1"/>
</dbReference>
<evidence type="ECO:0000313" key="13">
    <source>
        <dbReference type="Proteomes" id="UP001318040"/>
    </source>
</evidence>
<dbReference type="AlphaFoldDB" id="A0AAJ7TIM6"/>
<dbReference type="SUPFAM" id="SSF117839">
    <property type="entry name" value="WWE domain"/>
    <property type="match status" value="1"/>
</dbReference>
<evidence type="ECO:0000256" key="6">
    <source>
        <dbReference type="ARBA" id="ARBA00024347"/>
    </source>
</evidence>
<evidence type="ECO:0000256" key="2">
    <source>
        <dbReference type="ARBA" id="ARBA00022676"/>
    </source>
</evidence>
<dbReference type="PROSITE" id="PS50102">
    <property type="entry name" value="RRM"/>
    <property type="match status" value="1"/>
</dbReference>
<evidence type="ECO:0000256" key="5">
    <source>
        <dbReference type="ARBA" id="ARBA00023242"/>
    </source>
</evidence>
<dbReference type="GO" id="GO:0010629">
    <property type="term" value="P:negative regulation of gene expression"/>
    <property type="evidence" value="ECO:0007669"/>
    <property type="project" value="TreeGrafter"/>
</dbReference>
<dbReference type="RefSeq" id="XP_032818562.1">
    <property type="nucleotide sequence ID" value="XM_032962671.1"/>
</dbReference>
<feature type="domain" description="WWE" evidence="11">
    <location>
        <begin position="970"/>
        <end position="1048"/>
    </location>
</feature>
<dbReference type="InterPro" id="IPR052056">
    <property type="entry name" value="Mono-ARTD/PARP"/>
</dbReference>
<feature type="compositionally biased region" description="Basic and acidic residues" evidence="9">
    <location>
        <begin position="296"/>
        <end position="310"/>
    </location>
</feature>
<dbReference type="RefSeq" id="XP_032818561.1">
    <property type="nucleotide sequence ID" value="XM_032962670.1"/>
</dbReference>
<evidence type="ECO:0000256" key="4">
    <source>
        <dbReference type="ARBA" id="ARBA00023027"/>
    </source>
</evidence>
<evidence type="ECO:0000259" key="10">
    <source>
        <dbReference type="PROSITE" id="PS50102"/>
    </source>
</evidence>
<evidence type="ECO:0000256" key="1">
    <source>
        <dbReference type="ARBA" id="ARBA00004123"/>
    </source>
</evidence>
<reference evidence="14 15" key="1">
    <citation type="submission" date="2025-04" db="UniProtKB">
        <authorList>
            <consortium name="RefSeq"/>
        </authorList>
    </citation>
    <scope>IDENTIFICATION</scope>
    <source>
        <tissue evidence="14 15">Sperm</tissue>
    </source>
</reference>
<evidence type="ECO:0000313" key="17">
    <source>
        <dbReference type="RefSeq" id="XP_032818563.1"/>
    </source>
</evidence>
<dbReference type="InterPro" id="IPR035979">
    <property type="entry name" value="RBD_domain_sf"/>
</dbReference>
<dbReference type="SUPFAM" id="SSF56399">
    <property type="entry name" value="ADP-ribosylation"/>
    <property type="match status" value="1"/>
</dbReference>
<dbReference type="InterPro" id="IPR037197">
    <property type="entry name" value="WWE_dom_sf"/>
</dbReference>
<evidence type="ECO:0000313" key="14">
    <source>
        <dbReference type="RefSeq" id="XP_032818560.1"/>
    </source>
</evidence>
<dbReference type="RefSeq" id="XP_032818563.1">
    <property type="nucleotide sequence ID" value="XM_032962672.1"/>
</dbReference>
<dbReference type="InterPro" id="IPR003903">
    <property type="entry name" value="UIM_dom"/>
</dbReference>
<dbReference type="GO" id="GO:0003714">
    <property type="term" value="F:transcription corepressor activity"/>
    <property type="evidence" value="ECO:0007669"/>
    <property type="project" value="TreeGrafter"/>
</dbReference>
<dbReference type="Pfam" id="PF00644">
    <property type="entry name" value="PARP"/>
    <property type="match status" value="1"/>
</dbReference>
<comment type="subcellular location">
    <subcellularLocation>
        <location evidence="1">Nucleus</location>
    </subcellularLocation>
</comment>
<keyword evidence="7" id="KW-0694">RNA-binding</keyword>
<dbReference type="GO" id="GO:0070212">
    <property type="term" value="P:protein poly-ADP-ribosylation"/>
    <property type="evidence" value="ECO:0007669"/>
    <property type="project" value="TreeGrafter"/>
</dbReference>
<feature type="compositionally biased region" description="Polar residues" evidence="9">
    <location>
        <begin position="271"/>
        <end position="280"/>
    </location>
</feature>
<keyword evidence="5" id="KW-0539">Nucleus</keyword>
<evidence type="ECO:0000256" key="7">
    <source>
        <dbReference type="PROSITE-ProRule" id="PRU00176"/>
    </source>
</evidence>
<dbReference type="RefSeq" id="XP_032818560.1">
    <property type="nucleotide sequence ID" value="XM_032962669.1"/>
</dbReference>
<dbReference type="PROSITE" id="PS51059">
    <property type="entry name" value="PARP_CATALYTIC"/>
    <property type="match status" value="1"/>
</dbReference>
<dbReference type="Gene3D" id="3.30.720.50">
    <property type="match status" value="1"/>
</dbReference>
<evidence type="ECO:0000256" key="8">
    <source>
        <dbReference type="RuleBase" id="RU362114"/>
    </source>
</evidence>
<keyword evidence="2 8" id="KW-0328">Glycosyltransferase</keyword>
<dbReference type="KEGG" id="pmrn:116947191"/>
<dbReference type="Gene3D" id="3.90.228.10">
    <property type="match status" value="1"/>
</dbReference>
<evidence type="ECO:0000259" key="12">
    <source>
        <dbReference type="PROSITE" id="PS51059"/>
    </source>
</evidence>
<gene>
    <name evidence="14 15 16 17 18" type="primary">LOC116947191</name>
</gene>
<dbReference type="RefSeq" id="XP_032818564.1">
    <property type="nucleotide sequence ID" value="XM_032962673.1"/>
</dbReference>
<evidence type="ECO:0000313" key="18">
    <source>
        <dbReference type="RefSeq" id="XP_032818564.1"/>
    </source>
</evidence>
<evidence type="ECO:0000256" key="3">
    <source>
        <dbReference type="ARBA" id="ARBA00022679"/>
    </source>
</evidence>
<dbReference type="PANTHER" id="PTHR14453:SF94">
    <property type="entry name" value="PROTEIN MONO-ADP-RIBOSYLTRANSFERASE PARP10"/>
    <property type="match status" value="1"/>
</dbReference>
<dbReference type="GO" id="GO:1990404">
    <property type="term" value="F:NAD+-protein mono-ADP-ribosyltransferase activity"/>
    <property type="evidence" value="ECO:0007669"/>
    <property type="project" value="TreeGrafter"/>
</dbReference>
<dbReference type="InterPro" id="IPR018123">
    <property type="entry name" value="WWE-dom_subgr"/>
</dbReference>
<comment type="similarity">
    <text evidence="6">Belongs to the ARTD/PARP family.</text>
</comment>
<dbReference type="PROSITE" id="PS50330">
    <property type="entry name" value="UIM"/>
    <property type="match status" value="1"/>
</dbReference>
<dbReference type="Gene3D" id="3.30.70.330">
    <property type="match status" value="2"/>
</dbReference>
<organism evidence="13 16">
    <name type="scientific">Petromyzon marinus</name>
    <name type="common">Sea lamprey</name>
    <dbReference type="NCBI Taxonomy" id="7757"/>
    <lineage>
        <taxon>Eukaryota</taxon>
        <taxon>Metazoa</taxon>
        <taxon>Chordata</taxon>
        <taxon>Craniata</taxon>
        <taxon>Vertebrata</taxon>
        <taxon>Cyclostomata</taxon>
        <taxon>Hyperoartia</taxon>
        <taxon>Petromyzontiformes</taxon>
        <taxon>Petromyzontidae</taxon>
        <taxon>Petromyzon</taxon>
    </lineage>
</organism>
<evidence type="ECO:0000313" key="16">
    <source>
        <dbReference type="RefSeq" id="XP_032818562.1"/>
    </source>
</evidence>
<dbReference type="PROSITE" id="PS50918">
    <property type="entry name" value="WWE"/>
    <property type="match status" value="1"/>
</dbReference>
<dbReference type="InterPro" id="IPR012677">
    <property type="entry name" value="Nucleotide-bd_a/b_plait_sf"/>
</dbReference>
<dbReference type="Pfam" id="PF02825">
    <property type="entry name" value="WWE"/>
    <property type="match status" value="1"/>
</dbReference>
<proteinExistence type="inferred from homology"/>
<accession>A0AAJ7TIM6</accession>
<protein>
    <recommendedName>
        <fullName evidence="8">Poly [ADP-ribose] polymerase</fullName>
        <shortName evidence="8">PARP</shortName>
        <ecNumber evidence="8">2.4.2.-</ecNumber>
    </recommendedName>
</protein>
<dbReference type="GO" id="GO:0003950">
    <property type="term" value="F:NAD+ poly-ADP-ribosyltransferase activity"/>
    <property type="evidence" value="ECO:0007669"/>
    <property type="project" value="UniProtKB-UniRule"/>
</dbReference>
<feature type="region of interest" description="Disordered" evidence="9">
    <location>
        <begin position="296"/>
        <end position="320"/>
    </location>
</feature>
<dbReference type="SMART" id="SM00360">
    <property type="entry name" value="RRM"/>
    <property type="match status" value="2"/>
</dbReference>
<dbReference type="Proteomes" id="UP001318040">
    <property type="component" value="Chromosome 29"/>
</dbReference>
<dbReference type="CDD" id="cd01439">
    <property type="entry name" value="TCCD_inducible_PARP_like"/>
    <property type="match status" value="1"/>
</dbReference>
<dbReference type="InterPro" id="IPR004170">
    <property type="entry name" value="WWE_dom"/>
</dbReference>
<evidence type="ECO:0000313" key="15">
    <source>
        <dbReference type="RefSeq" id="XP_032818561.1"/>
    </source>
</evidence>
<evidence type="ECO:0000256" key="9">
    <source>
        <dbReference type="SAM" id="MobiDB-lite"/>
    </source>
</evidence>
<feature type="domain" description="RRM" evidence="10">
    <location>
        <begin position="184"/>
        <end position="263"/>
    </location>
</feature>
<dbReference type="InterPro" id="IPR034464">
    <property type="entry name" value="PAR10_RRM1_2"/>
</dbReference>
<dbReference type="GO" id="GO:0005737">
    <property type="term" value="C:cytoplasm"/>
    <property type="evidence" value="ECO:0007669"/>
    <property type="project" value="TreeGrafter"/>
</dbReference>
<feature type="domain" description="PARP catalytic" evidence="12">
    <location>
        <begin position="1049"/>
        <end position="1256"/>
    </location>
</feature>
<sequence length="1256" mass="137987">MDEDESMGPVAEEVDGGEDAVGRSVAVTGLAGAALSPELLAMYFENKKRSGGGPVADVSVTPNREARVTFKSVEDMRAVLRQPEHNLCGVPLRVTQCLPLDSTKVLLVGLKPTTQVEVLQLYVEALSGASTEDFALHYGASRTSVLVHFHKGPPPLELKLFVRRCEERCLEGARLRAEWVPVTTRLWVGNLDPTVCQDLVMLYFESRQSGGGAVQDVALSPFGGHAVVTFYSDKVVDQVLRRTHTLRDRRLEVKPYFLQLEEGPSDESMEDTTPSPTATLGSAPLRVDDTAVGMHERSTGGAAHCERDTRNGSAGPGDDDTASAEIAETVVLKASHAYLLPLLQQVIGSMANVFERLKIKVSQNEMQIAGRNRSDVMEAKCRLLTLLSEVIETPWAVDSKLLAFLKKSNVSKYIGNVCNESKINAIYRVTDSSVLIGSFGEESGNSLKEAISNRVHSFQLPLPSDQAAVMSTQEWSEFVQELEVAGPVHFESGDEQMEVTALRELQACVQAKVATFLREHAVVESVFPMEEAVLDFLQEHYTSILQQISEQITLIPVMEPPVIGLKMYGTEVCCGNVREILQGLVSPSSVLCATVSVPRPGITRLLCHHIGQELLSQTEQQFLCKIRPKDTSWSNLRLLESCCTPARQASAGARGEEVAPCFVRAESCNAWRAAPAGTLPARTSLPAGGAQRGTAEITSTIGSNDSVEISVETERGSVQPNSSIGGEVCGEQADTSEALGEEGNLALMDAGGQNDQENTSAGIDASTEERDFERAKELSLIHFQSNVTLNEEEQLQMAIQNSLAQEQNIQSEEELLEEVLQLSTQNLDRENENVYQLALSLSVSDTANPMACEFEKAIEMSTKADTDQLSLQPQSFPDNIELIICADASGSIDRIKDHLVRNIDGYFHEIKLENECFKQLTLATRGALERGHGVRLTVEGSRLGLYGCKVFTAEALCVLNELLGRAVQEQLDATERDLIGRSVEWLWGAEPGVAVPYPPDANVYLERAWQKKKPCVRVHFNGHLHTVDFHKMEETREGSVRSVKIIRRDLGQEHGSLASAECVALVDLDANGEEFKTIKDQFLGSLENVNVEIIQIQRVDNSVLYRQFLLKKQQIERECSQSPCERILFHGTADAACPEINLHGFNRSFCGKNAALYGQGVYFATSARISVRDQYSPPNTAGLKHVYLARVLTGDFAQGRENMRTPPIRLTVTDGGPAVRFHSVVDNTVHPDIFIIFNDTQAYPEHLITFRWTAPL</sequence>
<dbReference type="CTD" id="84875"/>
<feature type="region of interest" description="Disordered" evidence="9">
    <location>
        <begin position="262"/>
        <end position="284"/>
    </location>
</feature>
<dbReference type="SUPFAM" id="SSF54928">
    <property type="entry name" value="RNA-binding domain, RBD"/>
    <property type="match status" value="1"/>
</dbReference>
<dbReference type="CDD" id="cd12547">
    <property type="entry name" value="RRM1_2_PAR10"/>
    <property type="match status" value="1"/>
</dbReference>
<evidence type="ECO:0000259" key="11">
    <source>
        <dbReference type="PROSITE" id="PS50918"/>
    </source>
</evidence>
<name>A0AAJ7TIM6_PETMA</name>
<dbReference type="Pfam" id="PF23085">
    <property type="entry name" value="RRM_PARP14_3"/>
    <property type="match status" value="2"/>
</dbReference>
<keyword evidence="3 8" id="KW-0808">Transferase</keyword>
<keyword evidence="4 8" id="KW-0520">NAD</keyword>
<dbReference type="InterPro" id="IPR012317">
    <property type="entry name" value="Poly(ADP-ribose)pol_cat_dom"/>
</dbReference>
<dbReference type="GO" id="GO:0008270">
    <property type="term" value="F:zinc ion binding"/>
    <property type="evidence" value="ECO:0007669"/>
    <property type="project" value="InterPro"/>
</dbReference>
<dbReference type="SMART" id="SM00678">
    <property type="entry name" value="WWE"/>
    <property type="match status" value="1"/>
</dbReference>